<gene>
    <name evidence="1" type="ORF">BKA02_000401</name>
</gene>
<evidence type="ECO:0000313" key="1">
    <source>
        <dbReference type="EMBL" id="NYD53346.1"/>
    </source>
</evidence>
<reference evidence="1 2" key="1">
    <citation type="submission" date="2020-07" db="EMBL/GenBank/DDBJ databases">
        <title>Sequencing the genomes of 1000 actinobacteria strains.</title>
        <authorList>
            <person name="Klenk H.-P."/>
        </authorList>
    </citation>
    <scope>NUCLEOTIDE SEQUENCE [LARGE SCALE GENOMIC DNA]</scope>
    <source>
        <strain evidence="1 2">DSM 22185</strain>
    </source>
</reference>
<evidence type="ECO:0000313" key="2">
    <source>
        <dbReference type="Proteomes" id="UP000552045"/>
    </source>
</evidence>
<protein>
    <submittedName>
        <fullName evidence="1">Uncharacterized protein</fullName>
    </submittedName>
</protein>
<proteinExistence type="predicted"/>
<name>A0A7Y9JLV6_9MICO</name>
<sequence length="32" mass="3569">MTEALVNTRVQEVLSLWGQNKTVATLARVLRA</sequence>
<dbReference type="Proteomes" id="UP000552045">
    <property type="component" value="Unassembled WGS sequence"/>
</dbReference>
<comment type="caution">
    <text evidence="1">The sequence shown here is derived from an EMBL/GenBank/DDBJ whole genome shotgun (WGS) entry which is preliminary data.</text>
</comment>
<accession>A0A7Y9JLV6</accession>
<keyword evidence="2" id="KW-1185">Reference proteome</keyword>
<organism evidence="1 2">
    <name type="scientific">Microbacterium pseudoresistens</name>
    <dbReference type="NCBI Taxonomy" id="640634"/>
    <lineage>
        <taxon>Bacteria</taxon>
        <taxon>Bacillati</taxon>
        <taxon>Actinomycetota</taxon>
        <taxon>Actinomycetes</taxon>
        <taxon>Micrococcales</taxon>
        <taxon>Microbacteriaceae</taxon>
        <taxon>Microbacterium</taxon>
    </lineage>
</organism>
<dbReference type="EMBL" id="JACCBH010000001">
    <property type="protein sequence ID" value="NYD53346.1"/>
    <property type="molecule type" value="Genomic_DNA"/>
</dbReference>
<dbReference type="AlphaFoldDB" id="A0A7Y9JLV6"/>